<proteinExistence type="predicted"/>
<organism evidence="2 3">
    <name type="scientific">Kribbella lupini</name>
    <dbReference type="NCBI Taxonomy" id="291602"/>
    <lineage>
        <taxon>Bacteria</taxon>
        <taxon>Bacillati</taxon>
        <taxon>Actinomycetota</taxon>
        <taxon>Actinomycetes</taxon>
        <taxon>Propionibacteriales</taxon>
        <taxon>Kribbellaceae</taxon>
        <taxon>Kribbella</taxon>
    </lineage>
</organism>
<feature type="compositionally biased region" description="Basic and acidic residues" evidence="1">
    <location>
        <begin position="98"/>
        <end position="107"/>
    </location>
</feature>
<feature type="compositionally biased region" description="Basic and acidic residues" evidence="1">
    <location>
        <begin position="63"/>
        <end position="78"/>
    </location>
</feature>
<evidence type="ECO:0000313" key="3">
    <source>
        <dbReference type="Proteomes" id="UP001500363"/>
    </source>
</evidence>
<evidence type="ECO:0000313" key="2">
    <source>
        <dbReference type="EMBL" id="GAA1549202.1"/>
    </source>
</evidence>
<protein>
    <recommendedName>
        <fullName evidence="4">Tetratricopeptide repeat protein</fullName>
    </recommendedName>
</protein>
<feature type="region of interest" description="Disordered" evidence="1">
    <location>
        <begin position="58"/>
        <end position="107"/>
    </location>
</feature>
<evidence type="ECO:0008006" key="4">
    <source>
        <dbReference type="Google" id="ProtNLM"/>
    </source>
</evidence>
<dbReference type="EMBL" id="BAAANC010000003">
    <property type="protein sequence ID" value="GAA1549202.1"/>
    <property type="molecule type" value="Genomic_DNA"/>
</dbReference>
<dbReference type="Proteomes" id="UP001500363">
    <property type="component" value="Unassembled WGS sequence"/>
</dbReference>
<dbReference type="RefSeq" id="WP_344180421.1">
    <property type="nucleotide sequence ID" value="NZ_BAAANC010000003.1"/>
</dbReference>
<sequence length="107" mass="12081">MEAGRSRADAGDPFAAKRLAEDLAQQGRIDDAIHVLRPLADVGNRFEAQVLMKLLAQRGSSRQGERTFRRGRRHAVERTRRRQLLELGVEKPAGPGLREQRTRLSRA</sequence>
<gene>
    <name evidence="2" type="ORF">GCM10009741_61460</name>
</gene>
<name>A0ABP4MRF3_9ACTN</name>
<evidence type="ECO:0000256" key="1">
    <source>
        <dbReference type="SAM" id="MobiDB-lite"/>
    </source>
</evidence>
<accession>A0ABP4MRF3</accession>
<reference evidence="3" key="1">
    <citation type="journal article" date="2019" name="Int. J. Syst. Evol. Microbiol.">
        <title>The Global Catalogue of Microorganisms (GCM) 10K type strain sequencing project: providing services to taxonomists for standard genome sequencing and annotation.</title>
        <authorList>
            <consortium name="The Broad Institute Genomics Platform"/>
            <consortium name="The Broad Institute Genome Sequencing Center for Infectious Disease"/>
            <person name="Wu L."/>
            <person name="Ma J."/>
        </authorList>
    </citation>
    <scope>NUCLEOTIDE SEQUENCE [LARGE SCALE GENOMIC DNA]</scope>
    <source>
        <strain evidence="3">JCM 14303</strain>
    </source>
</reference>
<comment type="caution">
    <text evidence="2">The sequence shown here is derived from an EMBL/GenBank/DDBJ whole genome shotgun (WGS) entry which is preliminary data.</text>
</comment>
<keyword evidence="3" id="KW-1185">Reference proteome</keyword>